<keyword evidence="3" id="KW-1185">Reference proteome</keyword>
<feature type="transmembrane region" description="Helical" evidence="1">
    <location>
        <begin position="83"/>
        <end position="107"/>
    </location>
</feature>
<dbReference type="OrthoDB" id="1442394at2"/>
<evidence type="ECO:0000313" key="2">
    <source>
        <dbReference type="EMBL" id="AMC10217.1"/>
    </source>
</evidence>
<keyword evidence="1" id="KW-1133">Transmembrane helix</keyword>
<proteinExistence type="predicted"/>
<dbReference type="KEGG" id="lut:Lupro_02650"/>
<dbReference type="RefSeq" id="WP_068206045.1">
    <property type="nucleotide sequence ID" value="NZ_CP013355.1"/>
</dbReference>
<dbReference type="Proteomes" id="UP000059672">
    <property type="component" value="Chromosome"/>
</dbReference>
<sequence>MKEKKQPSTIDVSIFEKNGKKEFATLIKKNRLKTTKALNEFFVGIKNEALDTKEASRIIYKFILEQNITKEEEKHLKIQVYDLLKILGIGVPFMLIPGATLLIPFILKAAEKKGMNLYPSNFDSKKNKNL</sequence>
<evidence type="ECO:0000256" key="1">
    <source>
        <dbReference type="SAM" id="Phobius"/>
    </source>
</evidence>
<organism evidence="2 3">
    <name type="scientific">Lutibacter profundi</name>
    <dbReference type="NCBI Taxonomy" id="1622118"/>
    <lineage>
        <taxon>Bacteria</taxon>
        <taxon>Pseudomonadati</taxon>
        <taxon>Bacteroidota</taxon>
        <taxon>Flavobacteriia</taxon>
        <taxon>Flavobacteriales</taxon>
        <taxon>Flavobacteriaceae</taxon>
        <taxon>Lutibacter</taxon>
    </lineage>
</organism>
<keyword evidence="1" id="KW-0472">Membrane</keyword>
<dbReference type="EMBL" id="CP013355">
    <property type="protein sequence ID" value="AMC10217.1"/>
    <property type="molecule type" value="Genomic_DNA"/>
</dbReference>
<dbReference type="AlphaFoldDB" id="A0A0X8G540"/>
<keyword evidence="1" id="KW-0812">Transmembrane</keyword>
<evidence type="ECO:0000313" key="3">
    <source>
        <dbReference type="Proteomes" id="UP000059672"/>
    </source>
</evidence>
<protein>
    <submittedName>
        <fullName evidence="2">Uncharacterized protein</fullName>
    </submittedName>
</protein>
<accession>A0A0X8G540</accession>
<name>A0A0X8G540_9FLAO</name>
<reference evidence="2 3" key="2">
    <citation type="journal article" date="2016" name="Int. J. Syst. Evol. Microbiol.">
        <title>Lutibacter profundi sp. nov., isolated from a deep-sea hydrothermal system on the Arctic Mid-Ocean Ridge and emended description of the genus Lutibacter.</title>
        <authorList>
            <person name="Le Moine Bauer S."/>
            <person name="Roalkvam I."/>
            <person name="Steen I.H."/>
            <person name="Dahle H."/>
        </authorList>
    </citation>
    <scope>NUCLEOTIDE SEQUENCE [LARGE SCALE GENOMIC DNA]</scope>
    <source>
        <strain evidence="2 3">LP1</strain>
    </source>
</reference>
<gene>
    <name evidence="2" type="ORF">Lupro_02650</name>
</gene>
<reference evidence="3" key="1">
    <citation type="submission" date="2015-12" db="EMBL/GenBank/DDBJ databases">
        <title>Complete genome sequence of Lutibacter profundus strain LP1.</title>
        <authorList>
            <person name="Wissuwa J."/>
            <person name="Le Moine Bauer S."/>
            <person name="Stokke R."/>
            <person name="Dahle H."/>
            <person name="Steen I.H."/>
        </authorList>
    </citation>
    <scope>NUCLEOTIDE SEQUENCE [LARGE SCALE GENOMIC DNA]</scope>
    <source>
        <strain evidence="3">LP1</strain>
    </source>
</reference>